<dbReference type="Proteomes" id="UP001187192">
    <property type="component" value="Unassembled WGS sequence"/>
</dbReference>
<name>A0AA88CLY7_FICCA</name>
<keyword evidence="3" id="KW-1185">Reference proteome</keyword>
<reference evidence="2" key="1">
    <citation type="submission" date="2023-07" db="EMBL/GenBank/DDBJ databases">
        <title>draft genome sequence of fig (Ficus carica).</title>
        <authorList>
            <person name="Takahashi T."/>
            <person name="Nishimura K."/>
        </authorList>
    </citation>
    <scope>NUCLEOTIDE SEQUENCE</scope>
</reference>
<protein>
    <submittedName>
        <fullName evidence="2">Uncharacterized protein</fullName>
    </submittedName>
</protein>
<sequence>MEGKRLAMAWARNEDVRDKTKRLTTTSSISRRPNLVTGKGLPWYRVDSSGWARQSRFRGLGKGDGWREYLDLVKFYSIFFFFFFRSSRNPSDGETSPPSRAHNKSGHRRELTPLCFSQATATSTCHSTIVTP</sequence>
<comment type="caution">
    <text evidence="2">The sequence shown here is derived from an EMBL/GenBank/DDBJ whole genome shotgun (WGS) entry which is preliminary data.</text>
</comment>
<accession>A0AA88CLY7</accession>
<dbReference type="EMBL" id="BTGU01000001">
    <property type="protein sequence ID" value="GMN26618.1"/>
    <property type="molecule type" value="Genomic_DNA"/>
</dbReference>
<dbReference type="AlphaFoldDB" id="A0AA88CLY7"/>
<evidence type="ECO:0000313" key="3">
    <source>
        <dbReference type="Proteomes" id="UP001187192"/>
    </source>
</evidence>
<gene>
    <name evidence="2" type="ORF">TIFTF001_001378</name>
</gene>
<organism evidence="2 3">
    <name type="scientific">Ficus carica</name>
    <name type="common">Common fig</name>
    <dbReference type="NCBI Taxonomy" id="3494"/>
    <lineage>
        <taxon>Eukaryota</taxon>
        <taxon>Viridiplantae</taxon>
        <taxon>Streptophyta</taxon>
        <taxon>Embryophyta</taxon>
        <taxon>Tracheophyta</taxon>
        <taxon>Spermatophyta</taxon>
        <taxon>Magnoliopsida</taxon>
        <taxon>eudicotyledons</taxon>
        <taxon>Gunneridae</taxon>
        <taxon>Pentapetalae</taxon>
        <taxon>rosids</taxon>
        <taxon>fabids</taxon>
        <taxon>Rosales</taxon>
        <taxon>Moraceae</taxon>
        <taxon>Ficeae</taxon>
        <taxon>Ficus</taxon>
    </lineage>
</organism>
<feature type="compositionally biased region" description="Polar residues" evidence="1">
    <location>
        <begin position="87"/>
        <end position="98"/>
    </location>
</feature>
<evidence type="ECO:0000313" key="2">
    <source>
        <dbReference type="EMBL" id="GMN26618.1"/>
    </source>
</evidence>
<proteinExistence type="predicted"/>
<evidence type="ECO:0000256" key="1">
    <source>
        <dbReference type="SAM" id="MobiDB-lite"/>
    </source>
</evidence>
<feature type="region of interest" description="Disordered" evidence="1">
    <location>
        <begin position="87"/>
        <end position="108"/>
    </location>
</feature>